<feature type="transmembrane region" description="Helical" evidence="1">
    <location>
        <begin position="36"/>
        <end position="55"/>
    </location>
</feature>
<dbReference type="OrthoDB" id="1838966at2"/>
<keyword evidence="5" id="KW-1185">Reference proteome</keyword>
<dbReference type="InterPro" id="IPR025436">
    <property type="entry name" value="DUF4179"/>
</dbReference>
<evidence type="ECO:0000256" key="1">
    <source>
        <dbReference type="SAM" id="Phobius"/>
    </source>
</evidence>
<organism evidence="4 5">
    <name type="scientific">Caloramator quimbayensis</name>
    <dbReference type="NCBI Taxonomy" id="1147123"/>
    <lineage>
        <taxon>Bacteria</taxon>
        <taxon>Bacillati</taxon>
        <taxon>Bacillota</taxon>
        <taxon>Clostridia</taxon>
        <taxon>Eubacteriales</taxon>
        <taxon>Clostridiaceae</taxon>
        <taxon>Caloramator</taxon>
    </lineage>
</organism>
<dbReference type="RefSeq" id="WP_078696360.1">
    <property type="nucleotide sequence ID" value="NZ_FUYH01000008.1"/>
</dbReference>
<dbReference type="AlphaFoldDB" id="A0A1T4XFE0"/>
<evidence type="ECO:0000259" key="3">
    <source>
        <dbReference type="Pfam" id="PF18705"/>
    </source>
</evidence>
<feature type="domain" description="DUF4179" evidence="2">
    <location>
        <begin position="37"/>
        <end position="126"/>
    </location>
</feature>
<accession>A0A1T4XFE0</accession>
<keyword evidence="1" id="KW-1133">Transmembrane helix</keyword>
<dbReference type="STRING" id="1147123.SAMN05443428_10851"/>
<proteinExistence type="predicted"/>
<name>A0A1T4XFE0_9CLOT</name>
<dbReference type="InterPro" id="IPR040680">
    <property type="entry name" value="DUF5643"/>
</dbReference>
<dbReference type="Pfam" id="PF18705">
    <property type="entry name" value="DUF5643"/>
    <property type="match status" value="1"/>
</dbReference>
<feature type="domain" description="DUF5643" evidence="3">
    <location>
        <begin position="225"/>
        <end position="331"/>
    </location>
</feature>
<gene>
    <name evidence="4" type="ORF">SAMN05443428_10851</name>
</gene>
<dbReference type="Gene3D" id="2.60.40.1630">
    <property type="entry name" value="bacillus anthracis domain"/>
    <property type="match status" value="1"/>
</dbReference>
<evidence type="ECO:0008006" key="6">
    <source>
        <dbReference type="Google" id="ProtNLM"/>
    </source>
</evidence>
<keyword evidence="1" id="KW-0812">Transmembrane</keyword>
<evidence type="ECO:0000313" key="4">
    <source>
        <dbReference type="EMBL" id="SKA87771.1"/>
    </source>
</evidence>
<keyword evidence="1" id="KW-0472">Membrane</keyword>
<protein>
    <recommendedName>
        <fullName evidence="6">DUF4179 domain-containing protein</fullName>
    </recommendedName>
</protein>
<reference evidence="5" key="1">
    <citation type="submission" date="2017-02" db="EMBL/GenBank/DDBJ databases">
        <authorList>
            <person name="Varghese N."/>
            <person name="Submissions S."/>
        </authorList>
    </citation>
    <scope>NUCLEOTIDE SEQUENCE [LARGE SCALE GENOMIC DNA]</scope>
    <source>
        <strain evidence="5">USBA 833</strain>
    </source>
</reference>
<dbReference type="Proteomes" id="UP000190105">
    <property type="component" value="Unassembled WGS sequence"/>
</dbReference>
<dbReference type="Pfam" id="PF13786">
    <property type="entry name" value="DUF4179"/>
    <property type="match status" value="1"/>
</dbReference>
<evidence type="ECO:0000313" key="5">
    <source>
        <dbReference type="Proteomes" id="UP000190105"/>
    </source>
</evidence>
<sequence length="444" mass="50889">MDNIKMDFENIKIPDKLDDTIEKSLKRAKKRRRINFIRNLSTSIAVVLAVFTLAVNTSSVFAQSMMRIPIIKNIVELVSFDKGLENAVKEGYINTIDKSAEDKGIKVTVDNIIFDNKRLVILYSIETQEPYNDIYMRRIELADEKGKRIEGCTLSYGMLSPNDNHNLFKGSIDVHFIENKQIPPIIYLSSDMIDIKHNDGDNYTSIEGSWKVEIKIPDYSGSQSNNYSINRELLIGDIKVKIGEVKISPTTCEINVSFNSDKYKAFRLVNARIIDERGTVYKNYLSTLSDKNECENKYIFESPFFSKSNHLKLSFDGIYFIPNRDDYITVDIENNKLIDSSNYGIGLKYINKGNNELNLGFEITDEEINNNMKRYNYVGGIDLGDVYDENGKKCNVASYGYARVNDKESQNIIIKNLYPNTKLLKIKIERACKGIMQEVKVDIK</sequence>
<dbReference type="EMBL" id="FUYH01000008">
    <property type="protein sequence ID" value="SKA87771.1"/>
    <property type="molecule type" value="Genomic_DNA"/>
</dbReference>
<evidence type="ECO:0000259" key="2">
    <source>
        <dbReference type="Pfam" id="PF13786"/>
    </source>
</evidence>